<accession>A0A084WQZ8</accession>
<evidence type="ECO:0000313" key="3">
    <source>
        <dbReference type="EnsemblMetazoa" id="ASIC020894-PA"/>
    </source>
</evidence>
<reference evidence="2 4" key="1">
    <citation type="journal article" date="2014" name="BMC Genomics">
        <title>Genome sequence of Anopheles sinensis provides insight into genetics basis of mosquito competence for malaria parasites.</title>
        <authorList>
            <person name="Zhou D."/>
            <person name="Zhang D."/>
            <person name="Ding G."/>
            <person name="Shi L."/>
            <person name="Hou Q."/>
            <person name="Ye Y."/>
            <person name="Xu Y."/>
            <person name="Zhou H."/>
            <person name="Xiong C."/>
            <person name="Li S."/>
            <person name="Yu J."/>
            <person name="Hong S."/>
            <person name="Yu X."/>
            <person name="Zou P."/>
            <person name="Chen C."/>
            <person name="Chang X."/>
            <person name="Wang W."/>
            <person name="Lv Y."/>
            <person name="Sun Y."/>
            <person name="Ma L."/>
            <person name="Shen B."/>
            <person name="Zhu C."/>
        </authorList>
    </citation>
    <scope>NUCLEOTIDE SEQUENCE [LARGE SCALE GENOMIC DNA]</scope>
</reference>
<proteinExistence type="predicted"/>
<name>A0A084WQZ8_ANOSI</name>
<dbReference type="EnsemblMetazoa" id="ASIC020894-RA">
    <property type="protein sequence ID" value="ASIC020894-PA"/>
    <property type="gene ID" value="ASIC020894"/>
</dbReference>
<organism evidence="2">
    <name type="scientific">Anopheles sinensis</name>
    <name type="common">Mosquito</name>
    <dbReference type="NCBI Taxonomy" id="74873"/>
    <lineage>
        <taxon>Eukaryota</taxon>
        <taxon>Metazoa</taxon>
        <taxon>Ecdysozoa</taxon>
        <taxon>Arthropoda</taxon>
        <taxon>Hexapoda</taxon>
        <taxon>Insecta</taxon>
        <taxon>Pterygota</taxon>
        <taxon>Neoptera</taxon>
        <taxon>Endopterygota</taxon>
        <taxon>Diptera</taxon>
        <taxon>Nematocera</taxon>
        <taxon>Culicoidea</taxon>
        <taxon>Culicidae</taxon>
        <taxon>Anophelinae</taxon>
        <taxon>Anopheles</taxon>
    </lineage>
</organism>
<evidence type="ECO:0000256" key="1">
    <source>
        <dbReference type="SAM" id="MobiDB-lite"/>
    </source>
</evidence>
<gene>
    <name evidence="2" type="ORF">ZHAS_00020894</name>
</gene>
<dbReference type="EMBL" id="ATLV01025858">
    <property type="status" value="NOT_ANNOTATED_CDS"/>
    <property type="molecule type" value="Genomic_DNA"/>
</dbReference>
<evidence type="ECO:0000313" key="4">
    <source>
        <dbReference type="Proteomes" id="UP000030765"/>
    </source>
</evidence>
<dbReference type="AlphaFoldDB" id="A0A084WQZ8"/>
<keyword evidence="4" id="KW-1185">Reference proteome</keyword>
<dbReference type="Proteomes" id="UP000030765">
    <property type="component" value="Unassembled WGS sequence"/>
</dbReference>
<feature type="region of interest" description="Disordered" evidence="1">
    <location>
        <begin position="38"/>
        <end position="60"/>
    </location>
</feature>
<evidence type="ECO:0000313" key="2">
    <source>
        <dbReference type="EMBL" id="KFB52642.1"/>
    </source>
</evidence>
<dbReference type="EMBL" id="KE525401">
    <property type="protein sequence ID" value="KFB52642.1"/>
    <property type="molecule type" value="Genomic_DNA"/>
</dbReference>
<sequence length="60" mass="6665">MYDVQRRWRSITLELGIGAALSPHPPAALTAYTHTHGRTRVPPRRVDGGARDFAVPDRTV</sequence>
<dbReference type="VEuPathDB" id="VectorBase:ASIC020894"/>
<protein>
    <submittedName>
        <fullName evidence="2 3">Uncharacterized protein</fullName>
    </submittedName>
</protein>
<reference evidence="3" key="2">
    <citation type="submission" date="2020-05" db="UniProtKB">
        <authorList>
            <consortium name="EnsemblMetazoa"/>
        </authorList>
    </citation>
    <scope>IDENTIFICATION</scope>
</reference>